<dbReference type="AlphaFoldDB" id="A0A160P2K6"/>
<evidence type="ECO:0000313" key="2">
    <source>
        <dbReference type="EMBL" id="BAU84821.1"/>
    </source>
</evidence>
<reference evidence="2 3" key="1">
    <citation type="journal article" date="2016" name="Genome Announc.">
        <title>Complete Genome Sequence of Thiostrepton-Producing Streptomyces laurentii ATCC 31255.</title>
        <authorList>
            <person name="Doi K."/>
            <person name="Fujino Y."/>
            <person name="Nagayoshi Y."/>
            <person name="Ohshima T."/>
            <person name="Ogata S."/>
        </authorList>
    </citation>
    <scope>NUCLEOTIDE SEQUENCE [LARGE SCALE GENOMIC DNA]</scope>
    <source>
        <strain evidence="2 3">ATCC 31255</strain>
    </source>
</reference>
<evidence type="ECO:0000256" key="1">
    <source>
        <dbReference type="SAM" id="MobiDB-lite"/>
    </source>
</evidence>
<evidence type="ECO:0000313" key="3">
    <source>
        <dbReference type="Proteomes" id="UP000217676"/>
    </source>
</evidence>
<protein>
    <submittedName>
        <fullName evidence="2">Uncharacterized protein</fullName>
    </submittedName>
</protein>
<dbReference type="KEGG" id="slau:SLA_3923"/>
<keyword evidence="3" id="KW-1185">Reference proteome</keyword>
<sequence>MTDRDMTLKGTERSLVEDLGDKSHVLEDEDLGAIAHRDSRGFLTPMLEGVQPEIRELCDLFTRSPDTEDATCVLGAFLTGEQIVIESTVSAWHATECRRDRPLVRIDEWTVIEAADPLVRSPKLILRRLSEPTKQAPQGLPAGRRERPGGGRLPARWPAEGRDVTESTAEQGR</sequence>
<feature type="region of interest" description="Disordered" evidence="1">
    <location>
        <begin position="129"/>
        <end position="173"/>
    </location>
</feature>
<proteinExistence type="predicted"/>
<dbReference type="EMBL" id="AP017424">
    <property type="protein sequence ID" value="BAU84821.1"/>
    <property type="molecule type" value="Genomic_DNA"/>
</dbReference>
<dbReference type="Proteomes" id="UP000217676">
    <property type="component" value="Chromosome"/>
</dbReference>
<accession>A0A160P2K6</accession>
<name>A0A160P2K6_STRLU</name>
<gene>
    <name evidence="2" type="ORF">SLA_3923</name>
</gene>
<organism evidence="2 3">
    <name type="scientific">Streptomyces laurentii</name>
    <dbReference type="NCBI Taxonomy" id="39478"/>
    <lineage>
        <taxon>Bacteria</taxon>
        <taxon>Bacillati</taxon>
        <taxon>Actinomycetota</taxon>
        <taxon>Actinomycetes</taxon>
        <taxon>Kitasatosporales</taxon>
        <taxon>Streptomycetaceae</taxon>
        <taxon>Streptomyces</taxon>
    </lineage>
</organism>